<gene>
    <name evidence="1 3" type="primary">tlp</name>
    <name evidence="3" type="ORF">ACFOU2_22275</name>
</gene>
<evidence type="ECO:0000256" key="1">
    <source>
        <dbReference type="HAMAP-Rule" id="MF_01506"/>
    </source>
</evidence>
<dbReference type="Proteomes" id="UP001595752">
    <property type="component" value="Unassembled WGS sequence"/>
</dbReference>
<proteinExistence type="evidence at transcript level"/>
<keyword evidence="4" id="KW-1185">Reference proteome</keyword>
<name>A0ABV8BA10_9BACI</name>
<comment type="subcellular location">
    <subcellularLocation>
        <location evidence="1">Spore core</location>
    </subcellularLocation>
</comment>
<protein>
    <recommendedName>
        <fullName evidence="1">Small, acid-soluble spore protein Tlp</fullName>
    </recommendedName>
</protein>
<accession>A0ABV8BA10</accession>
<keyword evidence="1" id="KW-0749">Sporulation</keyword>
<dbReference type="NCBIfam" id="TIGR03090">
    <property type="entry name" value="SASP_tlp"/>
    <property type="match status" value="1"/>
</dbReference>
<evidence type="ECO:0000313" key="3">
    <source>
        <dbReference type="EMBL" id="MFC3886056.1"/>
    </source>
</evidence>
<organism evidence="3 4">
    <name type="scientific">Bacillus songklensis</name>
    <dbReference type="NCBI Taxonomy" id="1069116"/>
    <lineage>
        <taxon>Bacteria</taxon>
        <taxon>Bacillati</taxon>
        <taxon>Bacillota</taxon>
        <taxon>Bacilli</taxon>
        <taxon>Bacillales</taxon>
        <taxon>Bacillaceae</taxon>
        <taxon>Bacillus</taxon>
    </lineage>
</organism>
<feature type="compositionally biased region" description="Basic and acidic residues" evidence="2">
    <location>
        <begin position="42"/>
        <end position="58"/>
    </location>
</feature>
<dbReference type="EMBL" id="JBHRZT010000072">
    <property type="protein sequence ID" value="MFC3886056.1"/>
    <property type="molecule type" value="Genomic_DNA"/>
</dbReference>
<comment type="caution">
    <text evidence="3">The sequence shown here is derived from an EMBL/GenBank/DDBJ whole genome shotgun (WGS) entry which is preliminary data.</text>
</comment>
<dbReference type="RefSeq" id="WP_377918425.1">
    <property type="nucleotide sequence ID" value="NZ_JBHRZT010000072.1"/>
</dbReference>
<reference evidence="4" key="1">
    <citation type="journal article" date="2019" name="Int. J. Syst. Evol. Microbiol.">
        <title>The Global Catalogue of Microorganisms (GCM) 10K type strain sequencing project: providing services to taxonomists for standard genome sequencing and annotation.</title>
        <authorList>
            <consortium name="The Broad Institute Genomics Platform"/>
            <consortium name="The Broad Institute Genome Sequencing Center for Infectious Disease"/>
            <person name="Wu L."/>
            <person name="Ma J."/>
        </authorList>
    </citation>
    <scope>NUCLEOTIDE SEQUENCE [LARGE SCALE GENOMIC DNA]</scope>
    <source>
        <strain evidence="4">CCUG 61889</strain>
    </source>
</reference>
<evidence type="ECO:0000313" key="4">
    <source>
        <dbReference type="Proteomes" id="UP001595752"/>
    </source>
</evidence>
<comment type="similarity">
    <text evidence="1">Belongs to the Tlp family.</text>
</comment>
<comment type="induction">
    <text evidence="1">Expressed only in the forespore compartment of sporulating cells.</text>
</comment>
<evidence type="ECO:0000256" key="2">
    <source>
        <dbReference type="SAM" id="MobiDB-lite"/>
    </source>
</evidence>
<sequence length="84" mass="9807">MAWNRPKPDDRSDNVEKLQSMVQNTIKNIEEAEDSLAFSDSEEQREQIRAKNQRREESIQAMRNEIQDEAQARESGYAGSEQTY</sequence>
<dbReference type="HAMAP" id="MF_01506">
    <property type="entry name" value="Tlp"/>
    <property type="match status" value="1"/>
</dbReference>
<dbReference type="Pfam" id="PF19824">
    <property type="entry name" value="Tlp"/>
    <property type="match status" value="1"/>
</dbReference>
<dbReference type="InterPro" id="IPR017524">
    <property type="entry name" value="SASP_thioredoxin-like"/>
</dbReference>
<feature type="region of interest" description="Disordered" evidence="2">
    <location>
        <begin position="33"/>
        <end position="84"/>
    </location>
</feature>